<organism evidence="2 3">
    <name type="scientific">Actinorugispora endophytica</name>
    <dbReference type="NCBI Taxonomy" id="1605990"/>
    <lineage>
        <taxon>Bacteria</taxon>
        <taxon>Bacillati</taxon>
        <taxon>Actinomycetota</taxon>
        <taxon>Actinomycetes</taxon>
        <taxon>Streptosporangiales</taxon>
        <taxon>Nocardiopsidaceae</taxon>
        <taxon>Actinorugispora</taxon>
    </lineage>
</organism>
<evidence type="ECO:0000313" key="3">
    <source>
        <dbReference type="Proteomes" id="UP000295281"/>
    </source>
</evidence>
<dbReference type="Proteomes" id="UP000295281">
    <property type="component" value="Unassembled WGS sequence"/>
</dbReference>
<gene>
    <name evidence="2" type="ORF">EV190_12657</name>
</gene>
<keyword evidence="1" id="KW-0812">Transmembrane</keyword>
<dbReference type="EMBL" id="SNYN01000026">
    <property type="protein sequence ID" value="TDQ46150.1"/>
    <property type="molecule type" value="Genomic_DNA"/>
</dbReference>
<dbReference type="RefSeq" id="WP_133743253.1">
    <property type="nucleotide sequence ID" value="NZ_SNYN01000026.1"/>
</dbReference>
<name>A0A4R6UH27_9ACTN</name>
<reference evidence="2 3" key="1">
    <citation type="submission" date="2019-03" db="EMBL/GenBank/DDBJ databases">
        <title>Genomic Encyclopedia of Type Strains, Phase IV (KMG-IV): sequencing the most valuable type-strain genomes for metagenomic binning, comparative biology and taxonomic classification.</title>
        <authorList>
            <person name="Goeker M."/>
        </authorList>
    </citation>
    <scope>NUCLEOTIDE SEQUENCE [LARGE SCALE GENOMIC DNA]</scope>
    <source>
        <strain evidence="2 3">DSM 46770</strain>
    </source>
</reference>
<dbReference type="AlphaFoldDB" id="A0A4R6UH27"/>
<feature type="transmembrane region" description="Helical" evidence="1">
    <location>
        <begin position="106"/>
        <end position="128"/>
    </location>
</feature>
<dbReference type="PANTHER" id="PTHR37305:SF1">
    <property type="entry name" value="MEMBRANE PROTEIN"/>
    <property type="match status" value="1"/>
</dbReference>
<proteinExistence type="predicted"/>
<evidence type="ECO:0000313" key="2">
    <source>
        <dbReference type="EMBL" id="TDQ46150.1"/>
    </source>
</evidence>
<feature type="transmembrane region" description="Helical" evidence="1">
    <location>
        <begin position="20"/>
        <end position="43"/>
    </location>
</feature>
<feature type="transmembrane region" description="Helical" evidence="1">
    <location>
        <begin position="63"/>
        <end position="85"/>
    </location>
</feature>
<dbReference type="OrthoDB" id="5188656at2"/>
<keyword evidence="3" id="KW-1185">Reference proteome</keyword>
<feature type="transmembrane region" description="Helical" evidence="1">
    <location>
        <begin position="148"/>
        <end position="166"/>
    </location>
</feature>
<keyword evidence="1" id="KW-0472">Membrane</keyword>
<comment type="caution">
    <text evidence="2">The sequence shown here is derived from an EMBL/GenBank/DDBJ whole genome shotgun (WGS) entry which is preliminary data.</text>
</comment>
<dbReference type="GO" id="GO:0005886">
    <property type="term" value="C:plasma membrane"/>
    <property type="evidence" value="ECO:0007669"/>
    <property type="project" value="UniProtKB-SubCell"/>
</dbReference>
<keyword evidence="1" id="KW-1133">Transmembrane helix</keyword>
<feature type="transmembrane region" description="Helical" evidence="1">
    <location>
        <begin position="178"/>
        <end position="196"/>
    </location>
</feature>
<sequence length="254" mass="25254">MTGVLGAEWAKIRSVRSSRYGLLAAVAVVLLAALVAWNGARIWDGLPPGERGSLSGAGPMELVAPLLQLGAGVFGVLVVTSEYATGTIRSSLVAVPRRWPVLAAKAAVVAAVSLAAGLVVLAASFAAVRTFIGDRPLPGPTGPPGEEVPVLAATALTVVAAALFGLGSGAVLRSTAGAVAAVAVLLFVLPPFTFLLPEPWGGRMAAVLPSGLAVRIAGAVPDPVLSPPAALAVLAAYAAVPLGAAAVMITRRDA</sequence>
<evidence type="ECO:0000256" key="1">
    <source>
        <dbReference type="SAM" id="Phobius"/>
    </source>
</evidence>
<protein>
    <submittedName>
        <fullName evidence="2">ABC-2 family transporter</fullName>
    </submittedName>
</protein>
<feature type="transmembrane region" description="Helical" evidence="1">
    <location>
        <begin position="229"/>
        <end position="249"/>
    </location>
</feature>
<dbReference type="PANTHER" id="PTHR37305">
    <property type="entry name" value="INTEGRAL MEMBRANE PROTEIN-RELATED"/>
    <property type="match status" value="1"/>
</dbReference>
<dbReference type="GO" id="GO:0140359">
    <property type="term" value="F:ABC-type transporter activity"/>
    <property type="evidence" value="ECO:0007669"/>
    <property type="project" value="InterPro"/>
</dbReference>
<accession>A0A4R6UH27</accession>